<name>A0AAD5GDC1_AMBAR</name>
<dbReference type="PANTHER" id="PTHR24222">
    <property type="entry name" value="ABC TRANSPORTER B FAMILY"/>
    <property type="match status" value="1"/>
</dbReference>
<evidence type="ECO:0000256" key="2">
    <source>
        <dbReference type="ARBA" id="ARBA00022692"/>
    </source>
</evidence>
<reference evidence="7" key="1">
    <citation type="submission" date="2022-06" db="EMBL/GenBank/DDBJ databases">
        <title>Uncovering the hologenomic basis of an extraordinary plant invasion.</title>
        <authorList>
            <person name="Bieker V.C."/>
            <person name="Martin M.D."/>
            <person name="Gilbert T."/>
            <person name="Hodgins K."/>
            <person name="Battlay P."/>
            <person name="Petersen B."/>
            <person name="Wilson J."/>
        </authorList>
    </citation>
    <scope>NUCLEOTIDE SEQUENCE</scope>
    <source>
        <strain evidence="7">AA19_3_7</strain>
        <tissue evidence="7">Leaf</tissue>
    </source>
</reference>
<comment type="caution">
    <text evidence="7">The sequence shown here is derived from an EMBL/GenBank/DDBJ whole genome shotgun (WGS) entry which is preliminary data.</text>
</comment>
<comment type="subcellular location">
    <subcellularLocation>
        <location evidence="1">Membrane</location>
        <topology evidence="1">Multi-pass membrane protein</topology>
    </subcellularLocation>
</comment>
<dbReference type="AlphaFoldDB" id="A0AAD5GDC1"/>
<feature type="non-terminal residue" evidence="7">
    <location>
        <position position="336"/>
    </location>
</feature>
<sequence>TYKILDNYYYKTTITNIAEHNFGYSQWQKAWDQADINSCKLMSDIHWRLDQELTTFVVASEFASGDMKPEKEISSTDKKNEAVSSNIVPYHKLFSFADSTDCVLMVIGVITAIGSGIAMPLQTLIFGELIDTFGGNQDNKTIVHQVSKVSLKYVYLALGTGAAAFFHVVCWMVSGERQAARIRSLYLKTILRQEVGYFDLESKSGDVVERMSGDTVIIQDAMGEKVGKFIQLTSTFFGGFAIAFSQGWLLSLVLLSAIPPLVMSAAFMTVLMAKLMSRGQAAYSVGAAVVEQTISSIRTVASFTGEKQAIANYEKSLAKAYRAGVQEGLVSGLGAG</sequence>
<keyword evidence="3 5" id="KW-1133">Transmembrane helix</keyword>
<gene>
    <name evidence="7" type="ORF">M8C21_014511</name>
</gene>
<dbReference type="Gene3D" id="1.20.1560.10">
    <property type="entry name" value="ABC transporter type 1, transmembrane domain"/>
    <property type="match status" value="1"/>
</dbReference>
<dbReference type="InterPro" id="IPR011527">
    <property type="entry name" value="ABC1_TM_dom"/>
</dbReference>
<dbReference type="CDD" id="cd18577">
    <property type="entry name" value="ABC_6TM_Pgp_ABCB1_D1_like"/>
    <property type="match status" value="1"/>
</dbReference>
<protein>
    <recommendedName>
        <fullName evidence="6">ABC transmembrane type-1 domain-containing protein</fullName>
    </recommendedName>
</protein>
<accession>A0AAD5GDC1</accession>
<feature type="non-terminal residue" evidence="7">
    <location>
        <position position="1"/>
    </location>
</feature>
<dbReference type="GO" id="GO:0005886">
    <property type="term" value="C:plasma membrane"/>
    <property type="evidence" value="ECO:0007669"/>
    <property type="project" value="TreeGrafter"/>
</dbReference>
<feature type="transmembrane region" description="Helical" evidence="5">
    <location>
        <begin position="229"/>
        <end position="248"/>
    </location>
</feature>
<organism evidence="7 8">
    <name type="scientific">Ambrosia artemisiifolia</name>
    <name type="common">Common ragweed</name>
    <dbReference type="NCBI Taxonomy" id="4212"/>
    <lineage>
        <taxon>Eukaryota</taxon>
        <taxon>Viridiplantae</taxon>
        <taxon>Streptophyta</taxon>
        <taxon>Embryophyta</taxon>
        <taxon>Tracheophyta</taxon>
        <taxon>Spermatophyta</taxon>
        <taxon>Magnoliopsida</taxon>
        <taxon>eudicotyledons</taxon>
        <taxon>Gunneridae</taxon>
        <taxon>Pentapetalae</taxon>
        <taxon>asterids</taxon>
        <taxon>campanulids</taxon>
        <taxon>Asterales</taxon>
        <taxon>Asteraceae</taxon>
        <taxon>Asteroideae</taxon>
        <taxon>Heliantheae alliance</taxon>
        <taxon>Heliantheae</taxon>
        <taxon>Ambrosia</taxon>
    </lineage>
</organism>
<dbReference type="Pfam" id="PF00664">
    <property type="entry name" value="ABC_membrane"/>
    <property type="match status" value="1"/>
</dbReference>
<dbReference type="GO" id="GO:0005524">
    <property type="term" value="F:ATP binding"/>
    <property type="evidence" value="ECO:0007669"/>
    <property type="project" value="InterPro"/>
</dbReference>
<feature type="transmembrane region" description="Helical" evidence="5">
    <location>
        <begin position="102"/>
        <end position="121"/>
    </location>
</feature>
<evidence type="ECO:0000256" key="3">
    <source>
        <dbReference type="ARBA" id="ARBA00022989"/>
    </source>
</evidence>
<feature type="transmembrane region" description="Helical" evidence="5">
    <location>
        <begin position="153"/>
        <end position="173"/>
    </location>
</feature>
<evidence type="ECO:0000256" key="1">
    <source>
        <dbReference type="ARBA" id="ARBA00004141"/>
    </source>
</evidence>
<feature type="domain" description="ABC transmembrane type-1" evidence="6">
    <location>
        <begin position="106"/>
        <end position="336"/>
    </location>
</feature>
<keyword evidence="2 5" id="KW-0812">Transmembrane</keyword>
<dbReference type="GO" id="GO:0140359">
    <property type="term" value="F:ABC-type transporter activity"/>
    <property type="evidence" value="ECO:0007669"/>
    <property type="project" value="InterPro"/>
</dbReference>
<proteinExistence type="predicted"/>
<dbReference type="Proteomes" id="UP001206925">
    <property type="component" value="Unassembled WGS sequence"/>
</dbReference>
<dbReference type="PROSITE" id="PS50929">
    <property type="entry name" value="ABC_TM1F"/>
    <property type="match status" value="1"/>
</dbReference>
<dbReference type="InterPro" id="IPR036640">
    <property type="entry name" value="ABC1_TM_sf"/>
</dbReference>
<keyword evidence="8" id="KW-1185">Reference proteome</keyword>
<evidence type="ECO:0000256" key="4">
    <source>
        <dbReference type="ARBA" id="ARBA00023136"/>
    </source>
</evidence>
<evidence type="ECO:0000256" key="5">
    <source>
        <dbReference type="SAM" id="Phobius"/>
    </source>
</evidence>
<evidence type="ECO:0000313" key="8">
    <source>
        <dbReference type="Proteomes" id="UP001206925"/>
    </source>
</evidence>
<dbReference type="InterPro" id="IPR039421">
    <property type="entry name" value="Type_1_exporter"/>
</dbReference>
<evidence type="ECO:0000313" key="7">
    <source>
        <dbReference type="EMBL" id="KAI7738102.1"/>
    </source>
</evidence>
<dbReference type="PANTHER" id="PTHR24222:SF63">
    <property type="entry name" value="ATP BINDING CASSETTE SUBFAMILY B"/>
    <property type="match status" value="1"/>
</dbReference>
<evidence type="ECO:0000259" key="6">
    <source>
        <dbReference type="PROSITE" id="PS50929"/>
    </source>
</evidence>
<keyword evidence="4 5" id="KW-0472">Membrane</keyword>
<dbReference type="EMBL" id="JAMZMK010008871">
    <property type="protein sequence ID" value="KAI7738102.1"/>
    <property type="molecule type" value="Genomic_DNA"/>
</dbReference>
<dbReference type="SUPFAM" id="SSF90123">
    <property type="entry name" value="ABC transporter transmembrane region"/>
    <property type="match status" value="1"/>
</dbReference>